<reference evidence="3 4" key="1">
    <citation type="submission" date="2018-06" db="EMBL/GenBank/DDBJ databases">
        <title>Actinomadura craniellae sp. nov. isolated from marine sponge Craniella sp.</title>
        <authorList>
            <person name="Li L."/>
            <person name="Xu Q.H."/>
            <person name="Lin H.W."/>
            <person name="Lu Y.H."/>
        </authorList>
    </citation>
    <scope>NUCLEOTIDE SEQUENCE [LARGE SCALE GENOMIC DNA]</scope>
    <source>
        <strain evidence="3 4">LHW63021</strain>
    </source>
</reference>
<evidence type="ECO:0000259" key="2">
    <source>
        <dbReference type="Pfam" id="PF25906"/>
    </source>
</evidence>
<dbReference type="Gene3D" id="1.10.10.2840">
    <property type="entry name" value="PucR C-terminal helix-turn-helix domain"/>
    <property type="match status" value="1"/>
</dbReference>
<dbReference type="RefSeq" id="WP_111870679.1">
    <property type="nucleotide sequence ID" value="NZ_QLYX01000014.1"/>
</dbReference>
<evidence type="ECO:0000313" key="4">
    <source>
        <dbReference type="Proteomes" id="UP000251891"/>
    </source>
</evidence>
<accession>A0A365GZJ1</accession>
<evidence type="ECO:0000259" key="1">
    <source>
        <dbReference type="Pfam" id="PF13556"/>
    </source>
</evidence>
<proteinExistence type="predicted"/>
<dbReference type="Pfam" id="PF25906">
    <property type="entry name" value="PucR-like_N"/>
    <property type="match status" value="1"/>
</dbReference>
<comment type="caution">
    <text evidence="3">The sequence shown here is derived from an EMBL/GenBank/DDBJ whole genome shotgun (WGS) entry which is preliminary data.</text>
</comment>
<dbReference type="AlphaFoldDB" id="A0A365GZJ1"/>
<protein>
    <submittedName>
        <fullName evidence="3">PucR family transcriptional regulator</fullName>
    </submittedName>
</protein>
<feature type="domain" description="PucR-like N-terminal" evidence="2">
    <location>
        <begin position="11"/>
        <end position="168"/>
    </location>
</feature>
<sequence>MSDAEVAAVIAVMRGRAPAVVAEAVQAIEAQLPVIVRPHDPRYAQHLNRSVSLMIGEFIELMEDDEHPLDRLLDFFRGFGAWTTEEGIRPEEWQTAFSIGTGITISRLSEAVQDHPGVTPNVIGQIAQKTLVYVDQVTAAMLAGHKDTQARAAGEQHLRRRKLLDLLISESPSPDEVRELALDAAWRIPMTVAAVALHRRDPGVDPARRSAVPADALAGLHLPEPCLIIPDPDGPGRREALAAELGVWTAAIGPTTEITGVARSLAWARRALGLALDGHIRGPEPVVAADHVPLMQAFRDRDMTEYLVAARLAPLMEVRDQYRRRLATTLLSCLESGFNATDVASRLHLHAQTVRYRLRQLEELFGTAMYEPRHHLEFIIALHYWLATNPDDH</sequence>
<evidence type="ECO:0000313" key="3">
    <source>
        <dbReference type="EMBL" id="RAY12188.1"/>
    </source>
</evidence>
<organism evidence="3 4">
    <name type="scientific">Actinomadura craniellae</name>
    <dbReference type="NCBI Taxonomy" id="2231787"/>
    <lineage>
        <taxon>Bacteria</taxon>
        <taxon>Bacillati</taxon>
        <taxon>Actinomycetota</taxon>
        <taxon>Actinomycetes</taxon>
        <taxon>Streptosporangiales</taxon>
        <taxon>Thermomonosporaceae</taxon>
        <taxon>Actinomadura</taxon>
    </lineage>
</organism>
<dbReference type="InterPro" id="IPR058663">
    <property type="entry name" value="PucR-like_N"/>
</dbReference>
<dbReference type="OrthoDB" id="3190266at2"/>
<feature type="domain" description="PucR C-terminal helix-turn-helix" evidence="1">
    <location>
        <begin position="326"/>
        <end position="383"/>
    </location>
</feature>
<name>A0A365GZJ1_9ACTN</name>
<dbReference type="PANTHER" id="PTHR33744">
    <property type="entry name" value="CARBOHYDRATE DIACID REGULATOR"/>
    <property type="match status" value="1"/>
</dbReference>
<dbReference type="InterPro" id="IPR051448">
    <property type="entry name" value="CdaR-like_regulators"/>
</dbReference>
<dbReference type="PANTHER" id="PTHR33744:SF1">
    <property type="entry name" value="DNA-BINDING TRANSCRIPTIONAL ACTIVATOR ADER"/>
    <property type="match status" value="1"/>
</dbReference>
<dbReference type="Pfam" id="PF13556">
    <property type="entry name" value="HTH_30"/>
    <property type="match status" value="1"/>
</dbReference>
<dbReference type="EMBL" id="QLYX01000014">
    <property type="protein sequence ID" value="RAY12188.1"/>
    <property type="molecule type" value="Genomic_DNA"/>
</dbReference>
<dbReference type="InterPro" id="IPR025736">
    <property type="entry name" value="PucR_C-HTH_dom"/>
</dbReference>
<dbReference type="Proteomes" id="UP000251891">
    <property type="component" value="Unassembled WGS sequence"/>
</dbReference>
<gene>
    <name evidence="3" type="ORF">DPM19_26050</name>
</gene>
<dbReference type="InterPro" id="IPR042070">
    <property type="entry name" value="PucR_C-HTH_sf"/>
</dbReference>
<keyword evidence="4" id="KW-1185">Reference proteome</keyword>